<dbReference type="PANTHER" id="PTHR42861">
    <property type="entry name" value="CALCIUM-TRANSPORTING ATPASE"/>
    <property type="match status" value="1"/>
</dbReference>
<feature type="transmembrane region" description="Helical" evidence="1">
    <location>
        <begin position="90"/>
        <end position="109"/>
    </location>
</feature>
<evidence type="ECO:0000313" key="4">
    <source>
        <dbReference type="Proteomes" id="UP000516360"/>
    </source>
</evidence>
<keyword evidence="1" id="KW-0472">Membrane</keyword>
<dbReference type="Gene3D" id="2.70.150.10">
    <property type="entry name" value="Calcium-transporting ATPase, cytoplasmic transduction domain A"/>
    <property type="match status" value="1"/>
</dbReference>
<dbReference type="Pfam" id="PF00690">
    <property type="entry name" value="Cation_ATPase_N"/>
    <property type="match status" value="1"/>
</dbReference>
<name>A0A7G1H3X6_9BACT</name>
<reference evidence="3 4" key="1">
    <citation type="submission" date="2020-03" db="EMBL/GenBank/DDBJ databases">
        <title>Complete genome sequences of two sulfur-disproportionating bacterial strains T55J and Mzg5.</title>
        <authorList>
            <person name="Umezawa K."/>
            <person name="Kojima H."/>
            <person name="Kato Y."/>
            <person name="Fukui M."/>
        </authorList>
    </citation>
    <scope>NUCLEOTIDE SEQUENCE [LARGE SCALE GENOMIC DNA]</scope>
    <source>
        <strain evidence="3 4">T55J</strain>
    </source>
</reference>
<evidence type="ECO:0000259" key="2">
    <source>
        <dbReference type="SMART" id="SM00831"/>
    </source>
</evidence>
<accession>A0A7G1H3X6</accession>
<proteinExistence type="predicted"/>
<evidence type="ECO:0000256" key="1">
    <source>
        <dbReference type="SAM" id="Phobius"/>
    </source>
</evidence>
<dbReference type="InterPro" id="IPR004014">
    <property type="entry name" value="ATPase_P-typ_cation-transptr_N"/>
</dbReference>
<dbReference type="AlphaFoldDB" id="A0A7G1H3X6"/>
<dbReference type="Gene3D" id="1.20.1110.10">
    <property type="entry name" value="Calcium-transporting ATPase, transmembrane domain"/>
    <property type="match status" value="1"/>
</dbReference>
<evidence type="ECO:0000313" key="3">
    <source>
        <dbReference type="EMBL" id="BCB96851.1"/>
    </source>
</evidence>
<dbReference type="SUPFAM" id="SSF81665">
    <property type="entry name" value="Calcium ATPase, transmembrane domain M"/>
    <property type="match status" value="1"/>
</dbReference>
<feature type="domain" description="Cation-transporting P-type ATPase N-terminal" evidence="2">
    <location>
        <begin position="13"/>
        <end position="86"/>
    </location>
</feature>
<gene>
    <name evidence="3" type="ORF">JZK55_17730</name>
</gene>
<dbReference type="RefSeq" id="WP_203472013.1">
    <property type="nucleotide sequence ID" value="NZ_AP022873.1"/>
</dbReference>
<keyword evidence="4" id="KW-1185">Reference proteome</keyword>
<dbReference type="EMBL" id="AP022873">
    <property type="protein sequence ID" value="BCB96851.1"/>
    <property type="molecule type" value="Genomic_DNA"/>
</dbReference>
<dbReference type="Proteomes" id="UP000516360">
    <property type="component" value="Chromosome"/>
</dbReference>
<sequence length="136" mass="15444">MNNDSVTNEGSDRYWETEIDELLQQLETSITGLSEAEAEKRLSVFGHNVLKKKKKKTRLSLFFDQFKSPVILILVFASIVSAILRDFTDTAIILAIIIVSGFLSFIQEYSATNAVERLLQTVKTRVTLFREGRKKA</sequence>
<dbReference type="KEGG" id="dtp:JZK55_17730"/>
<keyword evidence="1" id="KW-0812">Transmembrane</keyword>
<feature type="transmembrane region" description="Helical" evidence="1">
    <location>
        <begin position="61"/>
        <end position="84"/>
    </location>
</feature>
<protein>
    <recommendedName>
        <fullName evidence="2">Cation-transporting P-type ATPase N-terminal domain-containing protein</fullName>
    </recommendedName>
</protein>
<dbReference type="SMART" id="SM00831">
    <property type="entry name" value="Cation_ATPase_N"/>
    <property type="match status" value="1"/>
</dbReference>
<keyword evidence="1" id="KW-1133">Transmembrane helix</keyword>
<dbReference type="InterPro" id="IPR023298">
    <property type="entry name" value="ATPase_P-typ_TM_dom_sf"/>
</dbReference>
<organism evidence="3 4">
    <name type="scientific">Dissulfurispira thermophila</name>
    <dbReference type="NCBI Taxonomy" id="2715679"/>
    <lineage>
        <taxon>Bacteria</taxon>
        <taxon>Pseudomonadati</taxon>
        <taxon>Nitrospirota</taxon>
        <taxon>Thermodesulfovibrionia</taxon>
        <taxon>Thermodesulfovibrionales</taxon>
        <taxon>Dissulfurispiraceae</taxon>
        <taxon>Dissulfurispira</taxon>
    </lineage>
</organism>